<dbReference type="Proteomes" id="UP000767947">
    <property type="component" value="Unassembled WGS sequence"/>
</dbReference>
<evidence type="ECO:0000313" key="2">
    <source>
        <dbReference type="Proteomes" id="UP000767947"/>
    </source>
</evidence>
<sequence length="125" mass="15056">MEFGIFIFYLYQMSSENLNSDVIHFFEEIQKYYGIKTEITQGLFTEIDNLDANQTTWNLSEFELVRSAYRNSGGKFMLEGNGTYYEISAEKIISFNQNGRNKFEFIEQYNETFFRITKIRFHYKY</sequence>
<reference evidence="1 2" key="1">
    <citation type="submission" date="2020-02" db="EMBL/GenBank/DDBJ databases">
        <title>Flavobacterium sp. genome.</title>
        <authorList>
            <person name="Jung H.S."/>
            <person name="Baek J.H."/>
            <person name="Jeon C.O."/>
        </authorList>
    </citation>
    <scope>NUCLEOTIDE SEQUENCE [LARGE SCALE GENOMIC DNA]</scope>
    <source>
        <strain evidence="1 2">SE-s27</strain>
    </source>
</reference>
<proteinExistence type="predicted"/>
<protein>
    <submittedName>
        <fullName evidence="1">Uncharacterized protein</fullName>
    </submittedName>
</protein>
<organism evidence="1 2">
    <name type="scientific">Flavobacterium solisilvae</name>
    <dbReference type="NCBI Taxonomy" id="1852019"/>
    <lineage>
        <taxon>Bacteria</taxon>
        <taxon>Pseudomonadati</taxon>
        <taxon>Bacteroidota</taxon>
        <taxon>Flavobacteriia</taxon>
        <taxon>Flavobacteriales</taxon>
        <taxon>Flavobacteriaceae</taxon>
        <taxon>Flavobacterium</taxon>
    </lineage>
</organism>
<dbReference type="EMBL" id="JAAMPT010000201">
    <property type="protein sequence ID" value="NMH24529.1"/>
    <property type="molecule type" value="Genomic_DNA"/>
</dbReference>
<evidence type="ECO:0000313" key="1">
    <source>
        <dbReference type="EMBL" id="NMH24529.1"/>
    </source>
</evidence>
<keyword evidence="2" id="KW-1185">Reference proteome</keyword>
<gene>
    <name evidence="1" type="ORF">G6042_04515</name>
</gene>
<accession>A0ABX1QQN4</accession>
<name>A0ABX1QQN4_9FLAO</name>
<comment type="caution">
    <text evidence="1">The sequence shown here is derived from an EMBL/GenBank/DDBJ whole genome shotgun (WGS) entry which is preliminary data.</text>
</comment>